<evidence type="ECO:0000313" key="1">
    <source>
        <dbReference type="EMBL" id="KIM89446.1"/>
    </source>
</evidence>
<dbReference type="Proteomes" id="UP000054166">
    <property type="component" value="Unassembled WGS sequence"/>
</dbReference>
<dbReference type="AlphaFoldDB" id="A0A0C3GFM4"/>
<organism evidence="1 2">
    <name type="scientific">Piloderma croceum (strain F 1598)</name>
    <dbReference type="NCBI Taxonomy" id="765440"/>
    <lineage>
        <taxon>Eukaryota</taxon>
        <taxon>Fungi</taxon>
        <taxon>Dikarya</taxon>
        <taxon>Basidiomycota</taxon>
        <taxon>Agaricomycotina</taxon>
        <taxon>Agaricomycetes</taxon>
        <taxon>Agaricomycetidae</taxon>
        <taxon>Atheliales</taxon>
        <taxon>Atheliaceae</taxon>
        <taxon>Piloderma</taxon>
    </lineage>
</organism>
<proteinExistence type="predicted"/>
<sequence>MDGVPGQQRIQSARELEGGYCHIRITQLSATADKIEFPCDNRGNGRSLPELIFTVPHFD</sequence>
<reference evidence="1 2" key="1">
    <citation type="submission" date="2014-04" db="EMBL/GenBank/DDBJ databases">
        <authorList>
            <consortium name="DOE Joint Genome Institute"/>
            <person name="Kuo A."/>
            <person name="Tarkka M."/>
            <person name="Buscot F."/>
            <person name="Kohler A."/>
            <person name="Nagy L.G."/>
            <person name="Floudas D."/>
            <person name="Copeland A."/>
            <person name="Barry K.W."/>
            <person name="Cichocki N."/>
            <person name="Veneault-Fourrey C."/>
            <person name="LaButti K."/>
            <person name="Lindquist E.A."/>
            <person name="Lipzen A."/>
            <person name="Lundell T."/>
            <person name="Morin E."/>
            <person name="Murat C."/>
            <person name="Sun H."/>
            <person name="Tunlid A."/>
            <person name="Henrissat B."/>
            <person name="Grigoriev I.V."/>
            <person name="Hibbett D.S."/>
            <person name="Martin F."/>
            <person name="Nordberg H.P."/>
            <person name="Cantor M.N."/>
            <person name="Hua S.X."/>
        </authorList>
    </citation>
    <scope>NUCLEOTIDE SEQUENCE [LARGE SCALE GENOMIC DNA]</scope>
    <source>
        <strain evidence="1 2">F 1598</strain>
    </source>
</reference>
<evidence type="ECO:0000313" key="2">
    <source>
        <dbReference type="Proteomes" id="UP000054166"/>
    </source>
</evidence>
<dbReference type="InParanoid" id="A0A0C3GFM4"/>
<accession>A0A0C3GFM4</accession>
<name>A0A0C3GFM4_PILCF</name>
<gene>
    <name evidence="1" type="ORF">PILCRDRAFT_813385</name>
</gene>
<dbReference type="EMBL" id="KN832975">
    <property type="protein sequence ID" value="KIM89446.1"/>
    <property type="molecule type" value="Genomic_DNA"/>
</dbReference>
<protein>
    <submittedName>
        <fullName evidence="1">Uncharacterized protein</fullName>
    </submittedName>
</protein>
<reference evidence="2" key="2">
    <citation type="submission" date="2015-01" db="EMBL/GenBank/DDBJ databases">
        <title>Evolutionary Origins and Diversification of the Mycorrhizal Mutualists.</title>
        <authorList>
            <consortium name="DOE Joint Genome Institute"/>
            <consortium name="Mycorrhizal Genomics Consortium"/>
            <person name="Kohler A."/>
            <person name="Kuo A."/>
            <person name="Nagy L.G."/>
            <person name="Floudas D."/>
            <person name="Copeland A."/>
            <person name="Barry K.W."/>
            <person name="Cichocki N."/>
            <person name="Veneault-Fourrey C."/>
            <person name="LaButti K."/>
            <person name="Lindquist E.A."/>
            <person name="Lipzen A."/>
            <person name="Lundell T."/>
            <person name="Morin E."/>
            <person name="Murat C."/>
            <person name="Riley R."/>
            <person name="Ohm R."/>
            <person name="Sun H."/>
            <person name="Tunlid A."/>
            <person name="Henrissat B."/>
            <person name="Grigoriev I.V."/>
            <person name="Hibbett D.S."/>
            <person name="Martin F."/>
        </authorList>
    </citation>
    <scope>NUCLEOTIDE SEQUENCE [LARGE SCALE GENOMIC DNA]</scope>
    <source>
        <strain evidence="2">F 1598</strain>
    </source>
</reference>
<dbReference type="HOGENOM" id="CLU_2961618_0_0_1"/>
<keyword evidence="2" id="KW-1185">Reference proteome</keyword>